<evidence type="ECO:0000256" key="2">
    <source>
        <dbReference type="ARBA" id="ARBA00022801"/>
    </source>
</evidence>
<dbReference type="Proteomes" id="UP000196475">
    <property type="component" value="Unassembled WGS sequence"/>
</dbReference>
<dbReference type="InterPro" id="IPR020476">
    <property type="entry name" value="Nudix_hydrolase"/>
</dbReference>
<sequence length="158" mass="18319">MIQLTFDLQHVEAEAARHVLIFPSYNHRLLMVHHQTRGWELPGGKVEKGEHPMAAAVREVYEESGAVLKGLQWIGQYSLESERFRLTKNIYYAEVLRLEPLPKGFETDQIRLFDVPPHPVDGKTFSHILQDRVYPLSLDYIAAHYESRWKRKGTVPNA</sequence>
<comment type="cofactor">
    <cofactor evidence="1">
        <name>Mg(2+)</name>
        <dbReference type="ChEBI" id="CHEBI:18420"/>
    </cofactor>
</comment>
<dbReference type="Pfam" id="PF00293">
    <property type="entry name" value="NUDIX"/>
    <property type="match status" value="1"/>
</dbReference>
<dbReference type="Gene3D" id="3.90.79.10">
    <property type="entry name" value="Nucleoside Triphosphate Pyrophosphohydrolase"/>
    <property type="match status" value="1"/>
</dbReference>
<accession>A0A1Y3PGG2</accession>
<proteinExistence type="inferred from homology"/>
<evidence type="ECO:0000256" key="1">
    <source>
        <dbReference type="ARBA" id="ARBA00001946"/>
    </source>
</evidence>
<dbReference type="AlphaFoldDB" id="A0A1Y3PGG2"/>
<dbReference type="EMBL" id="LZRT01000090">
    <property type="protein sequence ID" value="OUM86441.1"/>
    <property type="molecule type" value="Genomic_DNA"/>
</dbReference>
<dbReference type="GO" id="GO:0016787">
    <property type="term" value="F:hydrolase activity"/>
    <property type="evidence" value="ECO:0007669"/>
    <property type="project" value="UniProtKB-KW"/>
</dbReference>
<dbReference type="InterPro" id="IPR015797">
    <property type="entry name" value="NUDIX_hydrolase-like_dom_sf"/>
</dbReference>
<dbReference type="PROSITE" id="PS00893">
    <property type="entry name" value="NUDIX_BOX"/>
    <property type="match status" value="1"/>
</dbReference>
<feature type="domain" description="Nudix hydrolase" evidence="5">
    <location>
        <begin position="12"/>
        <end position="135"/>
    </location>
</feature>
<keyword evidence="3" id="KW-0460">Magnesium</keyword>
<protein>
    <recommendedName>
        <fullName evidence="5">Nudix hydrolase domain-containing protein</fullName>
    </recommendedName>
</protein>
<evidence type="ECO:0000259" key="5">
    <source>
        <dbReference type="PROSITE" id="PS51462"/>
    </source>
</evidence>
<evidence type="ECO:0000313" key="6">
    <source>
        <dbReference type="EMBL" id="OUM86441.1"/>
    </source>
</evidence>
<dbReference type="PANTHER" id="PTHR43222:SF2">
    <property type="entry name" value="NUDIX HYDROLASE 23, CHLOROPLASTIC"/>
    <property type="match status" value="1"/>
</dbReference>
<dbReference type="PROSITE" id="PS51462">
    <property type="entry name" value="NUDIX"/>
    <property type="match status" value="1"/>
</dbReference>
<evidence type="ECO:0000256" key="3">
    <source>
        <dbReference type="ARBA" id="ARBA00022842"/>
    </source>
</evidence>
<dbReference type="PRINTS" id="PR00502">
    <property type="entry name" value="NUDIXFAMILY"/>
</dbReference>
<comment type="caution">
    <text evidence="6">The sequence shown here is derived from an EMBL/GenBank/DDBJ whole genome shotgun (WGS) entry which is preliminary data.</text>
</comment>
<organism evidence="6 7">
    <name type="scientific">Bacillus thermozeamaize</name>
    <dbReference type="NCBI Taxonomy" id="230954"/>
    <lineage>
        <taxon>Bacteria</taxon>
        <taxon>Bacillati</taxon>
        <taxon>Bacillota</taxon>
        <taxon>Bacilli</taxon>
        <taxon>Bacillales</taxon>
        <taxon>Bacillaceae</taxon>
        <taxon>Bacillus</taxon>
    </lineage>
</organism>
<evidence type="ECO:0000313" key="7">
    <source>
        <dbReference type="Proteomes" id="UP000196475"/>
    </source>
</evidence>
<gene>
    <name evidence="6" type="ORF">BAA01_06755</name>
</gene>
<dbReference type="InterPro" id="IPR020084">
    <property type="entry name" value="NUDIX_hydrolase_CS"/>
</dbReference>
<dbReference type="PANTHER" id="PTHR43222">
    <property type="entry name" value="NUDIX HYDROLASE 23"/>
    <property type="match status" value="1"/>
</dbReference>
<name>A0A1Y3PGG2_9BACI</name>
<dbReference type="SUPFAM" id="SSF55811">
    <property type="entry name" value="Nudix"/>
    <property type="match status" value="1"/>
</dbReference>
<evidence type="ECO:0000256" key="4">
    <source>
        <dbReference type="RuleBase" id="RU003476"/>
    </source>
</evidence>
<comment type="similarity">
    <text evidence="4">Belongs to the Nudix hydrolase family.</text>
</comment>
<keyword evidence="2 4" id="KW-0378">Hydrolase</keyword>
<reference evidence="7" key="1">
    <citation type="submission" date="2016-06" db="EMBL/GenBank/DDBJ databases">
        <authorList>
            <person name="Nascimento L."/>
            <person name="Pereira R.V."/>
            <person name="Martins L.F."/>
            <person name="Quaggio R.B."/>
            <person name="Silva A.M."/>
            <person name="Setubal J.C."/>
        </authorList>
    </citation>
    <scope>NUCLEOTIDE SEQUENCE [LARGE SCALE GENOMIC DNA]</scope>
</reference>
<dbReference type="InterPro" id="IPR000086">
    <property type="entry name" value="NUDIX_hydrolase_dom"/>
</dbReference>